<dbReference type="EMBL" id="QKRB01000053">
    <property type="protein sequence ID" value="PZD94270.1"/>
    <property type="molecule type" value="Genomic_DNA"/>
</dbReference>
<feature type="domain" description="HD-GYP" evidence="1">
    <location>
        <begin position="112"/>
        <end position="307"/>
    </location>
</feature>
<accession>A0A2W1L802</accession>
<keyword evidence="2" id="KW-0378">Hydrolase</keyword>
<dbReference type="CDD" id="cd00077">
    <property type="entry name" value="HDc"/>
    <property type="match status" value="1"/>
</dbReference>
<dbReference type="RefSeq" id="WP_111148039.1">
    <property type="nucleotide sequence ID" value="NZ_QKRB01000053.1"/>
</dbReference>
<dbReference type="SUPFAM" id="SSF109604">
    <property type="entry name" value="HD-domain/PDEase-like"/>
    <property type="match status" value="1"/>
</dbReference>
<dbReference type="InterPro" id="IPR003607">
    <property type="entry name" value="HD/PDEase_dom"/>
</dbReference>
<evidence type="ECO:0000259" key="1">
    <source>
        <dbReference type="PROSITE" id="PS51832"/>
    </source>
</evidence>
<dbReference type="PANTHER" id="PTHR43155">
    <property type="entry name" value="CYCLIC DI-GMP PHOSPHODIESTERASE PA4108-RELATED"/>
    <property type="match status" value="1"/>
</dbReference>
<proteinExistence type="predicted"/>
<reference evidence="2 3" key="1">
    <citation type="submission" date="2018-06" db="EMBL/GenBank/DDBJ databases">
        <title>Paenibacillus imtechensis sp. nov.</title>
        <authorList>
            <person name="Pinnaka A.K."/>
            <person name="Singh H."/>
            <person name="Kaur M."/>
        </authorList>
    </citation>
    <scope>NUCLEOTIDE SEQUENCE [LARGE SCALE GENOMIC DNA]</scope>
    <source>
        <strain evidence="2 3">SMB1</strain>
    </source>
</reference>
<dbReference type="Proteomes" id="UP000249522">
    <property type="component" value="Unassembled WGS sequence"/>
</dbReference>
<name>A0A2W1L802_9BACL</name>
<dbReference type="Gene3D" id="1.10.3210.10">
    <property type="entry name" value="Hypothetical protein af1432"/>
    <property type="match status" value="1"/>
</dbReference>
<dbReference type="InterPro" id="IPR037522">
    <property type="entry name" value="HD_GYP_dom"/>
</dbReference>
<dbReference type="AlphaFoldDB" id="A0A2W1L802"/>
<dbReference type="InterPro" id="IPR006675">
    <property type="entry name" value="HDIG_dom"/>
</dbReference>
<comment type="caution">
    <text evidence="2">The sequence shown here is derived from an EMBL/GenBank/DDBJ whole genome shotgun (WGS) entry which is preliminary data.</text>
</comment>
<gene>
    <name evidence="2" type="ORF">DNH61_17805</name>
</gene>
<sequence length="349" mass="39474">MRAHIMDLQPGDKLAQDVFNNFGLNVLSQGTVLNDREISRLLQHQIDYVDIEERIEPGLPDSSQNSNHHGADKLLPVFEDALQGISELFVNAMAEGKVQSEDVDRTFTPLVEGCRTEKDVVSLLVALNDKDDYTCQHSVQVGMISYYIAGWMGYSEEEAQQVGKAGFLHDIGKCRIDYQILNKPGKLTEEEFETVKQHTLHGEEILRESLEDEMYALVALQHHERFDGSGYPHGLKGEEIIPAARIVAIADIYSAMISSRVYQEKQDLLHVLNELYELSFHKLDPIITQTFIKNMIPNFIGKKVELETGETGTIVMTNPSDFFRPLIQVGEEFIDISRKPDKGIKDIQL</sequence>
<dbReference type="SMART" id="SM00471">
    <property type="entry name" value="HDc"/>
    <property type="match status" value="1"/>
</dbReference>
<evidence type="ECO:0000313" key="3">
    <source>
        <dbReference type="Proteomes" id="UP000249522"/>
    </source>
</evidence>
<organism evidence="2 3">
    <name type="scientific">Paenibacillus sambharensis</name>
    <dbReference type="NCBI Taxonomy" id="1803190"/>
    <lineage>
        <taxon>Bacteria</taxon>
        <taxon>Bacillati</taxon>
        <taxon>Bacillota</taxon>
        <taxon>Bacilli</taxon>
        <taxon>Bacillales</taxon>
        <taxon>Paenibacillaceae</taxon>
        <taxon>Paenibacillus</taxon>
    </lineage>
</organism>
<dbReference type="GO" id="GO:0016787">
    <property type="term" value="F:hydrolase activity"/>
    <property type="evidence" value="ECO:0007669"/>
    <property type="project" value="UniProtKB-KW"/>
</dbReference>
<keyword evidence="3" id="KW-1185">Reference proteome</keyword>
<evidence type="ECO:0000313" key="2">
    <source>
        <dbReference type="EMBL" id="PZD94270.1"/>
    </source>
</evidence>
<dbReference type="PROSITE" id="PS51832">
    <property type="entry name" value="HD_GYP"/>
    <property type="match status" value="1"/>
</dbReference>
<protein>
    <submittedName>
        <fullName evidence="2">HD family phosphohydrolase</fullName>
    </submittedName>
</protein>
<dbReference type="PANTHER" id="PTHR43155:SF2">
    <property type="entry name" value="CYCLIC DI-GMP PHOSPHODIESTERASE PA4108"/>
    <property type="match status" value="1"/>
</dbReference>
<dbReference type="NCBIfam" id="TIGR00277">
    <property type="entry name" value="HDIG"/>
    <property type="match status" value="1"/>
</dbReference>
<dbReference type="OrthoDB" id="9759601at2"/>
<dbReference type="Pfam" id="PF13487">
    <property type="entry name" value="HD_5"/>
    <property type="match status" value="1"/>
</dbReference>